<dbReference type="PANTHER" id="PTHR43643">
    <property type="entry name" value="HISTIDINOL-PHOSPHATE AMINOTRANSFERASE 2"/>
    <property type="match status" value="1"/>
</dbReference>
<dbReference type="HAMAP" id="MF_01023">
    <property type="entry name" value="HisC_aminotrans_2"/>
    <property type="match status" value="1"/>
</dbReference>
<proteinExistence type="inferred from homology"/>
<dbReference type="SUPFAM" id="SSF53383">
    <property type="entry name" value="PLP-dependent transferases"/>
    <property type="match status" value="1"/>
</dbReference>
<keyword evidence="9" id="KW-0368">Histidine biosynthesis</keyword>
<evidence type="ECO:0000256" key="6">
    <source>
        <dbReference type="ARBA" id="ARBA00022679"/>
    </source>
</evidence>
<dbReference type="EMBL" id="CP158375">
    <property type="protein sequence ID" value="XDO97332.1"/>
    <property type="molecule type" value="Genomic_DNA"/>
</dbReference>
<evidence type="ECO:0000259" key="10">
    <source>
        <dbReference type="Pfam" id="PF00155"/>
    </source>
</evidence>
<comment type="similarity">
    <text evidence="3 9">Belongs to the class-II pyridoxal-phosphate-dependent aminotransferase family. Histidinol-phosphate aminotransferase subfamily.</text>
</comment>
<reference evidence="11" key="1">
    <citation type="submission" date="2024-06" db="EMBL/GenBank/DDBJ databases">
        <title>Caulobacter inopinatus, sp. nov.</title>
        <authorList>
            <person name="Donachie S.P."/>
        </authorList>
    </citation>
    <scope>NUCLEOTIDE SEQUENCE</scope>
    <source>
        <strain evidence="11">73W</strain>
    </source>
</reference>
<dbReference type="InterPro" id="IPR050106">
    <property type="entry name" value="HistidinolP_aminotransfase"/>
</dbReference>
<dbReference type="AlphaFoldDB" id="A0AB39KUV5"/>
<dbReference type="InterPro" id="IPR015422">
    <property type="entry name" value="PyrdxlP-dep_Trfase_small"/>
</dbReference>
<organism evidence="11">
    <name type="scientific">Caulobacter sp. 73W</name>
    <dbReference type="NCBI Taxonomy" id="3161137"/>
    <lineage>
        <taxon>Bacteria</taxon>
        <taxon>Pseudomonadati</taxon>
        <taxon>Pseudomonadota</taxon>
        <taxon>Alphaproteobacteria</taxon>
        <taxon>Caulobacterales</taxon>
        <taxon>Caulobacteraceae</taxon>
        <taxon>Caulobacter</taxon>
    </lineage>
</organism>
<dbReference type="NCBIfam" id="TIGR01141">
    <property type="entry name" value="hisC"/>
    <property type="match status" value="1"/>
</dbReference>
<feature type="domain" description="Aminotransferase class I/classII large" evidence="10">
    <location>
        <begin position="35"/>
        <end position="356"/>
    </location>
</feature>
<dbReference type="InterPro" id="IPR015424">
    <property type="entry name" value="PyrdxlP-dep_Trfase"/>
</dbReference>
<evidence type="ECO:0000256" key="3">
    <source>
        <dbReference type="ARBA" id="ARBA00007970"/>
    </source>
</evidence>
<evidence type="ECO:0000256" key="5">
    <source>
        <dbReference type="ARBA" id="ARBA00022576"/>
    </source>
</evidence>
<evidence type="ECO:0000256" key="2">
    <source>
        <dbReference type="ARBA" id="ARBA00005011"/>
    </source>
</evidence>
<dbReference type="GO" id="GO:0004400">
    <property type="term" value="F:histidinol-phosphate transaminase activity"/>
    <property type="evidence" value="ECO:0007669"/>
    <property type="project" value="UniProtKB-UniRule"/>
</dbReference>
<dbReference type="InterPro" id="IPR005861">
    <property type="entry name" value="HisP_aminotrans"/>
</dbReference>
<keyword evidence="5 9" id="KW-0032">Aminotransferase</keyword>
<keyword evidence="7 9" id="KW-0663">Pyridoxal phosphate</keyword>
<evidence type="ECO:0000256" key="8">
    <source>
        <dbReference type="ARBA" id="ARBA00047481"/>
    </source>
</evidence>
<evidence type="ECO:0000256" key="4">
    <source>
        <dbReference type="ARBA" id="ARBA00011738"/>
    </source>
</evidence>
<dbReference type="Gene3D" id="3.40.640.10">
    <property type="entry name" value="Type I PLP-dependent aspartate aminotransferase-like (Major domain)"/>
    <property type="match status" value="1"/>
</dbReference>
<protein>
    <recommendedName>
        <fullName evidence="9">Histidinol-phosphate aminotransferase</fullName>
        <ecNumber evidence="9">2.6.1.9</ecNumber>
    </recommendedName>
    <alternativeName>
        <fullName evidence="9">Imidazole acetol-phosphate transaminase</fullName>
    </alternativeName>
</protein>
<comment type="pathway">
    <text evidence="2 9">Amino-acid biosynthesis; L-histidine biosynthesis; L-histidine from 5-phospho-alpha-D-ribose 1-diphosphate: step 7/9.</text>
</comment>
<evidence type="ECO:0000256" key="1">
    <source>
        <dbReference type="ARBA" id="ARBA00001933"/>
    </source>
</evidence>
<dbReference type="RefSeq" id="WP_369060483.1">
    <property type="nucleotide sequence ID" value="NZ_CP158375.1"/>
</dbReference>
<dbReference type="EC" id="2.6.1.9" evidence="9"/>
<feature type="modified residue" description="N6-(pyridoxal phosphate)lysine" evidence="9">
    <location>
        <position position="226"/>
    </location>
</feature>
<evidence type="ECO:0000256" key="9">
    <source>
        <dbReference type="HAMAP-Rule" id="MF_01023"/>
    </source>
</evidence>
<evidence type="ECO:0000313" key="11">
    <source>
        <dbReference type="EMBL" id="XDO97332.1"/>
    </source>
</evidence>
<dbReference type="Gene3D" id="3.90.1150.10">
    <property type="entry name" value="Aspartate Aminotransferase, domain 1"/>
    <property type="match status" value="1"/>
</dbReference>
<sequence length="371" mass="40179">MTDRSAADRPIPKPGVLEIAAYVGGKSKVEGVAHPVKLSSNENVLGCSPAAREAYVAGADRLHIYPDSRAEGLRAAIAGKYGLEPERLIFGDGSDELFTLLCQTYLEPGDNAVMGEHGFAAYPIAIRAAQAEVRMAREPNHRMDVDAVLELVDERTRLVFVANPGNPTGTWISGEEVRRLHAALPASVLLVLDEAYSEFARSPDFECGHELARTSRNIIVTHTFSKLHGLAALRVGWGYGTAEMIDAMDRIRPPFNTSIPAQEAAIAALADDDFQQRSIAHVEQWRDWLTQQLGGIGLEVGPSATNFILISFPATPGKTAKDADAFLSSKGYILRSVASYGLTDCLRLTIGLEEHNRAVADLLAQFMGADR</sequence>
<comment type="catalytic activity">
    <reaction evidence="8 9">
        <text>L-histidinol phosphate + 2-oxoglutarate = 3-(imidazol-4-yl)-2-oxopropyl phosphate + L-glutamate</text>
        <dbReference type="Rhea" id="RHEA:23744"/>
        <dbReference type="ChEBI" id="CHEBI:16810"/>
        <dbReference type="ChEBI" id="CHEBI:29985"/>
        <dbReference type="ChEBI" id="CHEBI:57766"/>
        <dbReference type="ChEBI" id="CHEBI:57980"/>
        <dbReference type="EC" id="2.6.1.9"/>
    </reaction>
</comment>
<keyword evidence="9" id="KW-0028">Amino-acid biosynthesis</keyword>
<dbReference type="GO" id="GO:0000105">
    <property type="term" value="P:L-histidine biosynthetic process"/>
    <property type="evidence" value="ECO:0007669"/>
    <property type="project" value="UniProtKB-UniRule"/>
</dbReference>
<gene>
    <name evidence="9 11" type="primary">hisC</name>
    <name evidence="11" type="ORF">ABOZ73_02635</name>
</gene>
<accession>A0AB39KUV5</accession>
<dbReference type="Pfam" id="PF00155">
    <property type="entry name" value="Aminotran_1_2"/>
    <property type="match status" value="1"/>
</dbReference>
<dbReference type="InterPro" id="IPR015421">
    <property type="entry name" value="PyrdxlP-dep_Trfase_major"/>
</dbReference>
<name>A0AB39KUV5_9CAUL</name>
<dbReference type="InterPro" id="IPR004839">
    <property type="entry name" value="Aminotransferase_I/II_large"/>
</dbReference>
<dbReference type="CDD" id="cd00609">
    <property type="entry name" value="AAT_like"/>
    <property type="match status" value="1"/>
</dbReference>
<keyword evidence="6 9" id="KW-0808">Transferase</keyword>
<comment type="subunit">
    <text evidence="4 9">Homodimer.</text>
</comment>
<dbReference type="GO" id="GO:0030170">
    <property type="term" value="F:pyridoxal phosphate binding"/>
    <property type="evidence" value="ECO:0007669"/>
    <property type="project" value="InterPro"/>
</dbReference>
<comment type="cofactor">
    <cofactor evidence="1 9">
        <name>pyridoxal 5'-phosphate</name>
        <dbReference type="ChEBI" id="CHEBI:597326"/>
    </cofactor>
</comment>
<evidence type="ECO:0000256" key="7">
    <source>
        <dbReference type="ARBA" id="ARBA00022898"/>
    </source>
</evidence>
<dbReference type="PANTHER" id="PTHR43643:SF3">
    <property type="entry name" value="HISTIDINOL-PHOSPHATE AMINOTRANSFERASE"/>
    <property type="match status" value="1"/>
</dbReference>